<dbReference type="InterPro" id="IPR013430">
    <property type="entry name" value="Toxin_antidote_HigA"/>
</dbReference>
<dbReference type="PANTHER" id="PTHR36924">
    <property type="entry name" value="ANTITOXIN HIGA-1"/>
    <property type="match status" value="1"/>
</dbReference>
<evidence type="ECO:0000259" key="2">
    <source>
        <dbReference type="PROSITE" id="PS50943"/>
    </source>
</evidence>
<evidence type="ECO:0000256" key="1">
    <source>
        <dbReference type="ARBA" id="ARBA00023125"/>
    </source>
</evidence>
<dbReference type="Pfam" id="PF01381">
    <property type="entry name" value="HTH_3"/>
    <property type="match status" value="1"/>
</dbReference>
<sequence>MAITLHPSLAVHPGEWLKSEIVEAHDLSVTVAARLLHVTRQALSTLLNGHADLSPEMAIRFEKVFGISAETMLKMQLTWDLVQVRRRADDIAVEPPFVASAQRRGMSVAERESASV</sequence>
<dbReference type="SMART" id="SM00530">
    <property type="entry name" value="HTH_XRE"/>
    <property type="match status" value="1"/>
</dbReference>
<dbReference type="Proteomes" id="UP000522313">
    <property type="component" value="Unassembled WGS sequence"/>
</dbReference>
<dbReference type="RefSeq" id="WP_184503744.1">
    <property type="nucleotide sequence ID" value="NZ_JACHBT010000001.1"/>
</dbReference>
<dbReference type="InterPro" id="IPR010982">
    <property type="entry name" value="Lambda_DNA-bd_dom_sf"/>
</dbReference>
<dbReference type="GO" id="GO:0003677">
    <property type="term" value="F:DNA binding"/>
    <property type="evidence" value="ECO:0007669"/>
    <property type="project" value="UniProtKB-KW"/>
</dbReference>
<keyword evidence="1" id="KW-0238">DNA-binding</keyword>
<proteinExistence type="predicted"/>
<dbReference type="AlphaFoldDB" id="A0A7X0MLK9"/>
<name>A0A7X0MLK9_9SPHN</name>
<dbReference type="PROSITE" id="PS50943">
    <property type="entry name" value="HTH_CROC1"/>
    <property type="match status" value="1"/>
</dbReference>
<evidence type="ECO:0000313" key="3">
    <source>
        <dbReference type="EMBL" id="MBB6503191.1"/>
    </source>
</evidence>
<feature type="domain" description="HTH cro/C1-type" evidence="2">
    <location>
        <begin position="23"/>
        <end position="72"/>
    </location>
</feature>
<reference evidence="3 4" key="1">
    <citation type="submission" date="2020-08" db="EMBL/GenBank/DDBJ databases">
        <title>The Agave Microbiome: Exploring the role of microbial communities in plant adaptations to desert environments.</title>
        <authorList>
            <person name="Partida-Martinez L.P."/>
        </authorList>
    </citation>
    <scope>NUCLEOTIDE SEQUENCE [LARGE SCALE GENOMIC DNA]</scope>
    <source>
        <strain evidence="3 4">AS3.13</strain>
    </source>
</reference>
<gene>
    <name evidence="3" type="ORF">F4693_000140</name>
</gene>
<dbReference type="Gene3D" id="1.10.260.40">
    <property type="entry name" value="lambda repressor-like DNA-binding domains"/>
    <property type="match status" value="1"/>
</dbReference>
<protein>
    <submittedName>
        <fullName evidence="3">Addiction module HigA family antidote</fullName>
    </submittedName>
</protein>
<evidence type="ECO:0000313" key="4">
    <source>
        <dbReference type="Proteomes" id="UP000522313"/>
    </source>
</evidence>
<dbReference type="EMBL" id="JACHBT010000001">
    <property type="protein sequence ID" value="MBB6503191.1"/>
    <property type="molecule type" value="Genomic_DNA"/>
</dbReference>
<dbReference type="PANTHER" id="PTHR36924:SF1">
    <property type="entry name" value="ANTITOXIN HIGA-1"/>
    <property type="match status" value="1"/>
</dbReference>
<dbReference type="NCBIfam" id="TIGR02607">
    <property type="entry name" value="antidote_HigA"/>
    <property type="match status" value="1"/>
</dbReference>
<organism evidence="3 4">
    <name type="scientific">Sphingomonas endophytica</name>
    <dbReference type="NCBI Taxonomy" id="869719"/>
    <lineage>
        <taxon>Bacteria</taxon>
        <taxon>Pseudomonadati</taxon>
        <taxon>Pseudomonadota</taxon>
        <taxon>Alphaproteobacteria</taxon>
        <taxon>Sphingomonadales</taxon>
        <taxon>Sphingomonadaceae</taxon>
        <taxon>Sphingomonas</taxon>
    </lineage>
</organism>
<reference evidence="3 4" key="2">
    <citation type="submission" date="2020-08" db="EMBL/GenBank/DDBJ databases">
        <authorList>
            <person name="Partida-Martinez L."/>
            <person name="Huntemann M."/>
            <person name="Clum A."/>
            <person name="Wang J."/>
            <person name="Palaniappan K."/>
            <person name="Ritter S."/>
            <person name="Chen I.-M."/>
            <person name="Stamatis D."/>
            <person name="Reddy T."/>
            <person name="O'Malley R."/>
            <person name="Daum C."/>
            <person name="Shapiro N."/>
            <person name="Ivanova N."/>
            <person name="Kyrpides N."/>
            <person name="Woyke T."/>
        </authorList>
    </citation>
    <scope>NUCLEOTIDE SEQUENCE [LARGE SCALE GENOMIC DNA]</scope>
    <source>
        <strain evidence="3 4">AS3.13</strain>
    </source>
</reference>
<dbReference type="InterPro" id="IPR001387">
    <property type="entry name" value="Cro/C1-type_HTH"/>
</dbReference>
<dbReference type="SUPFAM" id="SSF47413">
    <property type="entry name" value="lambda repressor-like DNA-binding domains"/>
    <property type="match status" value="1"/>
</dbReference>
<accession>A0A7X0MLK9</accession>
<comment type="caution">
    <text evidence="3">The sequence shown here is derived from an EMBL/GenBank/DDBJ whole genome shotgun (WGS) entry which is preliminary data.</text>
</comment>